<gene>
    <name evidence="2" type="ORF">KC19_7G143800</name>
</gene>
<dbReference type="EMBL" id="CM026428">
    <property type="protein sequence ID" value="KAG0567565.1"/>
    <property type="molecule type" value="Genomic_DNA"/>
</dbReference>
<keyword evidence="1" id="KW-1133">Transmembrane helix</keyword>
<comment type="caution">
    <text evidence="2">The sequence shown here is derived from an EMBL/GenBank/DDBJ whole genome shotgun (WGS) entry which is preliminary data.</text>
</comment>
<organism evidence="2 3">
    <name type="scientific">Ceratodon purpureus</name>
    <name type="common">Fire moss</name>
    <name type="synonym">Dicranum purpureum</name>
    <dbReference type="NCBI Taxonomy" id="3225"/>
    <lineage>
        <taxon>Eukaryota</taxon>
        <taxon>Viridiplantae</taxon>
        <taxon>Streptophyta</taxon>
        <taxon>Embryophyta</taxon>
        <taxon>Bryophyta</taxon>
        <taxon>Bryophytina</taxon>
        <taxon>Bryopsida</taxon>
        <taxon>Dicranidae</taxon>
        <taxon>Pseudoditrichales</taxon>
        <taxon>Ditrichaceae</taxon>
        <taxon>Ceratodon</taxon>
    </lineage>
</organism>
<accession>A0A8T0H9Q6</accession>
<evidence type="ECO:0000256" key="1">
    <source>
        <dbReference type="SAM" id="Phobius"/>
    </source>
</evidence>
<proteinExistence type="predicted"/>
<name>A0A8T0H9Q6_CERPU</name>
<sequence>MALVTEVVNYTDHDLIVMEGIEGVYRRFTKTLKFSFGESALTIRGMTNVDCDYLIILTARDQAGEFYKMVHVTPSTISESDRITVVTESTDVDNPVFSKVSNDRRSFKLSARRNLRGIPEPLILNTLQEMEMNLPLYDFSLSANANIHGQEIGSLFWLKNGNTKEFTLSSAANTALEMWESKEKVFRLRIESSLTQIKEQYTFVFQWVIAFYAVFHGVLLSIVANSSALFVCKKIYSAYILSAIISTIAIVVVLWQLIKVGERQEIIDECRSRLSAVCNWQLQLRRYGEKFSYHTAGVVDHKTPKLRTRWRHIVSVKIGLYVFCTLACSVVLSYIMHQLKC</sequence>
<dbReference type="PANTHER" id="PTHR33287">
    <property type="entry name" value="OS03G0453550 PROTEIN"/>
    <property type="match status" value="1"/>
</dbReference>
<evidence type="ECO:0000313" key="3">
    <source>
        <dbReference type="Proteomes" id="UP000822688"/>
    </source>
</evidence>
<keyword evidence="3" id="KW-1185">Reference proteome</keyword>
<feature type="transmembrane region" description="Helical" evidence="1">
    <location>
        <begin position="204"/>
        <end position="224"/>
    </location>
</feature>
<evidence type="ECO:0000313" key="2">
    <source>
        <dbReference type="EMBL" id="KAG0567565.1"/>
    </source>
</evidence>
<feature type="transmembrane region" description="Helical" evidence="1">
    <location>
        <begin position="318"/>
        <end position="336"/>
    </location>
</feature>
<dbReference type="PANTHER" id="PTHR33287:SF11">
    <property type="entry name" value="OS03G0778400 PROTEIN"/>
    <property type="match status" value="1"/>
</dbReference>
<keyword evidence="1" id="KW-0472">Membrane</keyword>
<feature type="transmembrane region" description="Helical" evidence="1">
    <location>
        <begin position="236"/>
        <end position="258"/>
    </location>
</feature>
<reference evidence="2" key="1">
    <citation type="submission" date="2020-06" db="EMBL/GenBank/DDBJ databases">
        <title>WGS assembly of Ceratodon purpureus strain R40.</title>
        <authorList>
            <person name="Carey S.B."/>
            <person name="Jenkins J."/>
            <person name="Shu S."/>
            <person name="Lovell J.T."/>
            <person name="Sreedasyam A."/>
            <person name="Maumus F."/>
            <person name="Tiley G.P."/>
            <person name="Fernandez-Pozo N."/>
            <person name="Barry K."/>
            <person name="Chen C."/>
            <person name="Wang M."/>
            <person name="Lipzen A."/>
            <person name="Daum C."/>
            <person name="Saski C.A."/>
            <person name="Payton A.C."/>
            <person name="Mcbreen J.C."/>
            <person name="Conrad R.E."/>
            <person name="Kollar L.M."/>
            <person name="Olsson S."/>
            <person name="Huttunen S."/>
            <person name="Landis J.B."/>
            <person name="Wickett N.J."/>
            <person name="Johnson M.G."/>
            <person name="Rensing S.A."/>
            <person name="Grimwood J."/>
            <person name="Schmutz J."/>
            <person name="Mcdaniel S.F."/>
        </authorList>
    </citation>
    <scope>NUCLEOTIDE SEQUENCE</scope>
    <source>
        <strain evidence="2">R40</strain>
    </source>
</reference>
<keyword evidence="1" id="KW-0812">Transmembrane</keyword>
<protein>
    <submittedName>
        <fullName evidence="2">Uncharacterized protein</fullName>
    </submittedName>
</protein>
<dbReference type="AlphaFoldDB" id="A0A8T0H9Q6"/>
<dbReference type="Proteomes" id="UP000822688">
    <property type="component" value="Chromosome 7"/>
</dbReference>